<dbReference type="Proteomes" id="UP000054630">
    <property type="component" value="Unassembled WGS sequence"/>
</dbReference>
<gene>
    <name evidence="1" type="ORF">T07_14547</name>
</gene>
<organism evidence="1 2">
    <name type="scientific">Trichinella nelsoni</name>
    <dbReference type="NCBI Taxonomy" id="6336"/>
    <lineage>
        <taxon>Eukaryota</taxon>
        <taxon>Metazoa</taxon>
        <taxon>Ecdysozoa</taxon>
        <taxon>Nematoda</taxon>
        <taxon>Enoplea</taxon>
        <taxon>Dorylaimia</taxon>
        <taxon>Trichinellida</taxon>
        <taxon>Trichinellidae</taxon>
        <taxon>Trichinella</taxon>
    </lineage>
</organism>
<protein>
    <submittedName>
        <fullName evidence="1">Uncharacterized protein</fullName>
    </submittedName>
</protein>
<reference evidence="1 2" key="1">
    <citation type="submission" date="2015-01" db="EMBL/GenBank/DDBJ databases">
        <title>Evolution of Trichinella species and genotypes.</title>
        <authorList>
            <person name="Korhonen P.K."/>
            <person name="Edoardo P."/>
            <person name="Giuseppe L.R."/>
            <person name="Gasser R.B."/>
        </authorList>
    </citation>
    <scope>NUCLEOTIDE SEQUENCE [LARGE SCALE GENOMIC DNA]</scope>
    <source>
        <strain evidence="1">ISS37</strain>
    </source>
</reference>
<proteinExistence type="predicted"/>
<evidence type="ECO:0000313" key="1">
    <source>
        <dbReference type="EMBL" id="KRX25051.1"/>
    </source>
</evidence>
<dbReference type="EMBL" id="JYDL01000014">
    <property type="protein sequence ID" value="KRX25051.1"/>
    <property type="molecule type" value="Genomic_DNA"/>
</dbReference>
<comment type="caution">
    <text evidence="1">The sequence shown here is derived from an EMBL/GenBank/DDBJ whole genome shotgun (WGS) entry which is preliminary data.</text>
</comment>
<sequence>MEPTEREEQNESLDSNQMKKIVVVLSTFWSSELY</sequence>
<accession>A0A0V0SEA4</accession>
<dbReference type="AlphaFoldDB" id="A0A0V0SEA4"/>
<dbReference type="STRING" id="6336.A0A0V0SEA4"/>
<keyword evidence="2" id="KW-1185">Reference proteome</keyword>
<name>A0A0V0SEA4_9BILA</name>
<evidence type="ECO:0000313" key="2">
    <source>
        <dbReference type="Proteomes" id="UP000054630"/>
    </source>
</evidence>